<dbReference type="Proteomes" id="UP000294225">
    <property type="component" value="Unassembled WGS sequence"/>
</dbReference>
<evidence type="ECO:0000256" key="1">
    <source>
        <dbReference type="SAM" id="MobiDB-lite"/>
    </source>
</evidence>
<reference evidence="4 5" key="1">
    <citation type="submission" date="2019-02" db="EMBL/GenBank/DDBJ databases">
        <title>Kribbella capetownensis sp. nov. and Kribbella speibonae sp. nov., isolated from soil.</title>
        <authorList>
            <person name="Curtis S.M."/>
            <person name="Norton I."/>
            <person name="Everest G.J."/>
            <person name="Meyers P.R."/>
        </authorList>
    </citation>
    <scope>NUCLEOTIDE SEQUENCE [LARGE SCALE GENOMIC DNA]</scope>
    <source>
        <strain evidence="2 4">SK5</strain>
        <strain evidence="3 5">YM55</strain>
    </source>
</reference>
<comment type="caution">
    <text evidence="3">The sequence shown here is derived from an EMBL/GenBank/DDBJ whole genome shotgun (WGS) entry which is preliminary data.</text>
</comment>
<dbReference type="Proteomes" id="UP000292385">
    <property type="component" value="Unassembled WGS sequence"/>
</dbReference>
<proteinExistence type="predicted"/>
<dbReference type="EMBL" id="SJKC01000002">
    <property type="protein sequence ID" value="TCC37895.1"/>
    <property type="molecule type" value="Genomic_DNA"/>
</dbReference>
<dbReference type="EMBL" id="SJJY01000012">
    <property type="protein sequence ID" value="TCC16977.1"/>
    <property type="molecule type" value="Genomic_DNA"/>
</dbReference>
<dbReference type="RefSeq" id="WP_131467940.1">
    <property type="nucleotide sequence ID" value="NZ_SJJY01000012.1"/>
</dbReference>
<name>A0A4R0J8W1_9ACTN</name>
<evidence type="ECO:0000313" key="4">
    <source>
        <dbReference type="Proteomes" id="UP000292385"/>
    </source>
</evidence>
<evidence type="ECO:0000313" key="3">
    <source>
        <dbReference type="EMBL" id="TCC37895.1"/>
    </source>
</evidence>
<evidence type="ECO:0008006" key="6">
    <source>
        <dbReference type="Google" id="ProtNLM"/>
    </source>
</evidence>
<protein>
    <recommendedName>
        <fullName evidence="6">Transcriptional regulator, AbiEi antitoxin, Type IV TA system</fullName>
    </recommendedName>
</protein>
<feature type="region of interest" description="Disordered" evidence="1">
    <location>
        <begin position="315"/>
        <end position="335"/>
    </location>
</feature>
<accession>A0A4R0J8W1</accession>
<evidence type="ECO:0000313" key="2">
    <source>
        <dbReference type="EMBL" id="TCC16977.1"/>
    </source>
</evidence>
<dbReference type="AlphaFoldDB" id="A0A4R0J8W1"/>
<keyword evidence="4" id="KW-1185">Reference proteome</keyword>
<sequence>MDRLGNGVRERLVVLARTPQRRAALRELGIGDADLRRLVRRGALRHHHGRYVDGRLDEQLATIACAHAAYPSSVVSHFSAARLADLPVWIDRGRPDSAPLDAAWLTRPPEAPRNQRRADIVVRRAGLTAADLAGHGWLPVTRVARTVVDLARELPLRESIVTVDGALRAGTTPAELHAVAERQQHWPGIRRAQEAIAFGDPSAESVMESIARAVFAAAGLPTPLLQVQFFDGFGWMPERVDFWWPWFRTVGEADGLAKYEANSPAERRLLLRRSHRRDQRLSDRGVELVHFGWEDVVDPRSDLIARLRAAFARGESRTAEPPRWRAVPPPRADAA</sequence>
<organism evidence="3 5">
    <name type="scientific">Kribbella speibonae</name>
    <dbReference type="NCBI Taxonomy" id="1572660"/>
    <lineage>
        <taxon>Bacteria</taxon>
        <taxon>Bacillati</taxon>
        <taxon>Actinomycetota</taxon>
        <taxon>Actinomycetes</taxon>
        <taxon>Propionibacteriales</taxon>
        <taxon>Kribbellaceae</taxon>
        <taxon>Kribbella</taxon>
    </lineage>
</organism>
<evidence type="ECO:0000313" key="5">
    <source>
        <dbReference type="Proteomes" id="UP000294225"/>
    </source>
</evidence>
<gene>
    <name evidence="2" type="ORF">E0H58_38540</name>
    <name evidence="3" type="ORF">E0H92_15605</name>
</gene>